<name>A0A067PSI4_9AGAM</name>
<dbReference type="EMBL" id="KL197729">
    <property type="protein sequence ID" value="KDQ54262.1"/>
    <property type="molecule type" value="Genomic_DNA"/>
</dbReference>
<dbReference type="OrthoDB" id="2690583at2759"/>
<protein>
    <submittedName>
        <fullName evidence="2">Uncharacterized protein</fullName>
    </submittedName>
</protein>
<dbReference type="Proteomes" id="UP000027265">
    <property type="component" value="Unassembled WGS sequence"/>
</dbReference>
<dbReference type="HOGENOM" id="CLU_572458_0_0_1"/>
<accession>A0A067PSI4</accession>
<dbReference type="InParanoid" id="A0A067PSI4"/>
<reference evidence="3" key="1">
    <citation type="journal article" date="2014" name="Proc. Natl. Acad. Sci. U.S.A.">
        <title>Extensive sampling of basidiomycete genomes demonstrates inadequacy of the white-rot/brown-rot paradigm for wood decay fungi.</title>
        <authorList>
            <person name="Riley R."/>
            <person name="Salamov A.A."/>
            <person name="Brown D.W."/>
            <person name="Nagy L.G."/>
            <person name="Floudas D."/>
            <person name="Held B.W."/>
            <person name="Levasseur A."/>
            <person name="Lombard V."/>
            <person name="Morin E."/>
            <person name="Otillar R."/>
            <person name="Lindquist E.A."/>
            <person name="Sun H."/>
            <person name="LaButti K.M."/>
            <person name="Schmutz J."/>
            <person name="Jabbour D."/>
            <person name="Luo H."/>
            <person name="Baker S.E."/>
            <person name="Pisabarro A.G."/>
            <person name="Walton J.D."/>
            <person name="Blanchette R.A."/>
            <person name="Henrissat B."/>
            <person name="Martin F."/>
            <person name="Cullen D."/>
            <person name="Hibbett D.S."/>
            <person name="Grigoriev I.V."/>
        </authorList>
    </citation>
    <scope>NUCLEOTIDE SEQUENCE [LARGE SCALE GENOMIC DNA]</scope>
    <source>
        <strain evidence="3">MUCL 33604</strain>
    </source>
</reference>
<keyword evidence="3" id="KW-1185">Reference proteome</keyword>
<feature type="region of interest" description="Disordered" evidence="1">
    <location>
        <begin position="165"/>
        <end position="201"/>
    </location>
</feature>
<evidence type="ECO:0000313" key="3">
    <source>
        <dbReference type="Proteomes" id="UP000027265"/>
    </source>
</evidence>
<feature type="compositionally biased region" description="Low complexity" evidence="1">
    <location>
        <begin position="166"/>
        <end position="185"/>
    </location>
</feature>
<dbReference type="AlphaFoldDB" id="A0A067PSI4"/>
<evidence type="ECO:0000313" key="2">
    <source>
        <dbReference type="EMBL" id="KDQ54262.1"/>
    </source>
</evidence>
<sequence length="477" mass="52492">MATSCIFVRGVGITNVQQDAVKKRGYTADAFIPLPDNEDVAAILHFYTSQGSAPPEDRIYMICAHVAVLKDGDGDTINLYGNGDMQLLPQGCHFIGLFCTAGRASPSPDTLNQEHQFDMNIAQFTGDAEHPVRMRSLVMVDGDRLHMDVVDITIVKQMEFGTAKPSVSATSSSSTSSKPTFNWSSKGKGKRPAEEPVASMSKQSKDYCTTIGDVESTGSVHCDDAGVKLMNNVKQSEIIVKGVEMYGDVELTPQTTKPLLTQIMNNHVKVATKLSTRHMLCSGGQNSPQILLSHYLLLSGTDIAPTATHYYCLQKSTPFAFLYDEKERERNAAAFGVEATIIQGVRDALREVNPYVSKLHHFRRQNNPRACHLELQDVTSNGDFTAILHTSNSTKIQPRSIVIHKHSSHRPEFINILSRHYKPLHYVLFFPHGEPGWGTSPLANGPNLSLKLNGIVRVFMMPTTIDLPPLEGCVANI</sequence>
<gene>
    <name evidence="2" type="ORF">JAAARDRAFT_49302</name>
</gene>
<proteinExistence type="predicted"/>
<organism evidence="2 3">
    <name type="scientific">Jaapia argillacea MUCL 33604</name>
    <dbReference type="NCBI Taxonomy" id="933084"/>
    <lineage>
        <taxon>Eukaryota</taxon>
        <taxon>Fungi</taxon>
        <taxon>Dikarya</taxon>
        <taxon>Basidiomycota</taxon>
        <taxon>Agaricomycotina</taxon>
        <taxon>Agaricomycetes</taxon>
        <taxon>Agaricomycetidae</taxon>
        <taxon>Jaapiales</taxon>
        <taxon>Jaapiaceae</taxon>
        <taxon>Jaapia</taxon>
    </lineage>
</organism>
<evidence type="ECO:0000256" key="1">
    <source>
        <dbReference type="SAM" id="MobiDB-lite"/>
    </source>
</evidence>